<evidence type="ECO:0000256" key="6">
    <source>
        <dbReference type="ARBA" id="ARBA00022553"/>
    </source>
</evidence>
<dbReference type="EMBL" id="CP037867">
    <property type="protein sequence ID" value="QBM26398.1"/>
    <property type="molecule type" value="Genomic_DNA"/>
</dbReference>
<dbReference type="FunFam" id="1.10.287.130:FF:000045">
    <property type="entry name" value="Two-component system sensor histidine kinase/response regulator"/>
    <property type="match status" value="1"/>
</dbReference>
<dbReference type="Pfam" id="PF00512">
    <property type="entry name" value="HisKA"/>
    <property type="match status" value="2"/>
</dbReference>
<accession>A0A4P6WW82</accession>
<keyword evidence="20" id="KW-1185">Reference proteome</keyword>
<dbReference type="SUPFAM" id="SSF47384">
    <property type="entry name" value="Homodimeric domain of signal transducing histidine kinase"/>
    <property type="match status" value="2"/>
</dbReference>
<evidence type="ECO:0000256" key="4">
    <source>
        <dbReference type="ARBA" id="ARBA00012438"/>
    </source>
</evidence>
<feature type="modified residue" description="4-aspartylphosphate" evidence="12">
    <location>
        <position position="497"/>
    </location>
</feature>
<sequence>MTMQPPFADTRPHQVGAVSLSQTDSPQTRNEKLARIVLDSMYQFVGLLDAEGTTLEINRAALEGAGVDLADIRGRPFWEARWFQVSRETTELQRDFVRRAQGGEFIRCDMEIYGQAAGDETIVVDYSLLPVRDTQGKVVFLLAEGRNITAKKRAEEEIARKNAELEALLTRVRQLDQQKSDFFANVSHELRTPLALILGPAEELLASDSRLPDQLRRQLGVIQRNATALLKHVNDLLDLSKLDAERMDLHYTPFDLAALVREHAEQFHAVAPKLDLRYVVFAPDTLCATLDQDKTERILQNLLSNAFKFTPPGGRVRCALERSGPGRCLISVQDSGPGVSTEMQQKIFERFRQGQTGTTRNFGGTGLGLAIAKEFTELMHGSIGVTTAAGGGSLFQVELPLEPPPEAAALHGVSPARPRPAPAPNPALAELTPPDEAPRMARASADAPRILVVEDNPEMCRFICDALSDEFQVTSASDGEAALDAALASPPDLLVTDLMLPRLGGDRLVDALHAVPGLQDLPVLVLSARDDAALRARLLAGAAQDYVTKPFSAQELRARVRNLATMKLARDGLQRELLSQSNDLAGLTHSLIESRRALQASEHRWWTIYEHSPVGIALVGASGAIRAANPAFRAMVGHSETDICAVTLARITPVEDRAPTQRRIERLLDGEVAEYHVQRRFQRQDGALVWANTSVALVPDEIDAEQLLVVVAQDITEQRRAEQDLLRTRTELAQVARVSTLGELTASIAHEVNQPLAAIVANGHASLRWLNGSPPNEPEAKSAVCRIIRDANRAGEVITRIRRFVQRHETRHTPLDLHETIRDVLELVRSEAQARNIEIVHLASAPVPEVLADRIQLQQVILNLVMNGLEAMARSGDAHTGMLQITACQQPDGVQVNVIDSGPGIAPAIQDKMLDAFQTTKPDGMGMGLAISRSIVESHGGSLWYTPNPGPGVTFSFSLPQALPDPAP</sequence>
<feature type="coiled-coil region" evidence="13">
    <location>
        <begin position="151"/>
        <end position="178"/>
    </location>
</feature>
<name>A0A4P6WW82_HYDPS</name>
<evidence type="ECO:0000259" key="18">
    <source>
        <dbReference type="PROSITE" id="PS50113"/>
    </source>
</evidence>
<dbReference type="PROSITE" id="PS50112">
    <property type="entry name" value="PAS"/>
    <property type="match status" value="1"/>
</dbReference>
<comment type="catalytic activity">
    <reaction evidence="1">
        <text>ATP + protein L-histidine = ADP + protein N-phospho-L-histidine.</text>
        <dbReference type="EC" id="2.7.13.3"/>
    </reaction>
</comment>
<evidence type="ECO:0000256" key="14">
    <source>
        <dbReference type="SAM" id="MobiDB-lite"/>
    </source>
</evidence>
<keyword evidence="6 12" id="KW-0597">Phosphoprotein</keyword>
<evidence type="ECO:0000256" key="2">
    <source>
        <dbReference type="ARBA" id="ARBA00004429"/>
    </source>
</evidence>
<proteinExistence type="predicted"/>
<dbReference type="InterPro" id="IPR005467">
    <property type="entry name" value="His_kinase_dom"/>
</dbReference>
<feature type="region of interest" description="Disordered" evidence="14">
    <location>
        <begin position="1"/>
        <end position="26"/>
    </location>
</feature>
<dbReference type="InterPro" id="IPR001610">
    <property type="entry name" value="PAC"/>
</dbReference>
<feature type="domain" description="PAC" evidence="18">
    <location>
        <begin position="675"/>
        <end position="727"/>
    </location>
</feature>
<dbReference type="InterPro" id="IPR004358">
    <property type="entry name" value="Sig_transdc_His_kin-like_C"/>
</dbReference>
<protein>
    <recommendedName>
        <fullName evidence="4">histidine kinase</fullName>
        <ecNumber evidence="4">2.7.13.3</ecNumber>
    </recommendedName>
</protein>
<feature type="region of interest" description="Disordered" evidence="14">
    <location>
        <begin position="406"/>
        <end position="433"/>
    </location>
</feature>
<dbReference type="Gene3D" id="1.10.287.130">
    <property type="match status" value="2"/>
</dbReference>
<evidence type="ECO:0000256" key="1">
    <source>
        <dbReference type="ARBA" id="ARBA00000085"/>
    </source>
</evidence>
<keyword evidence="9 19" id="KW-0418">Kinase</keyword>
<dbReference type="FunFam" id="1.10.287.130:FF:000055">
    <property type="entry name" value="Two-component sensor histidine kinase"/>
    <property type="match status" value="1"/>
</dbReference>
<keyword evidence="11" id="KW-0902">Two-component regulatory system</keyword>
<dbReference type="SMART" id="SM00387">
    <property type="entry name" value="HATPase_c"/>
    <property type="match status" value="2"/>
</dbReference>
<evidence type="ECO:0000256" key="8">
    <source>
        <dbReference type="ARBA" id="ARBA00022741"/>
    </source>
</evidence>
<evidence type="ECO:0000256" key="11">
    <source>
        <dbReference type="ARBA" id="ARBA00023012"/>
    </source>
</evidence>
<dbReference type="SUPFAM" id="SSF55874">
    <property type="entry name" value="ATPase domain of HSP90 chaperone/DNA topoisomerase II/histidine kinase"/>
    <property type="match status" value="2"/>
</dbReference>
<dbReference type="FunFam" id="3.30.450.20:FF:000155">
    <property type="entry name" value="Sensor histidine kinase TodS"/>
    <property type="match status" value="1"/>
</dbReference>
<dbReference type="SUPFAM" id="SSF52172">
    <property type="entry name" value="CheY-like"/>
    <property type="match status" value="1"/>
</dbReference>
<evidence type="ECO:0000256" key="7">
    <source>
        <dbReference type="ARBA" id="ARBA00022679"/>
    </source>
</evidence>
<keyword evidence="13" id="KW-0175">Coiled coil</keyword>
<dbReference type="GO" id="GO:0000155">
    <property type="term" value="F:phosphorelay sensor kinase activity"/>
    <property type="evidence" value="ECO:0007669"/>
    <property type="project" value="InterPro"/>
</dbReference>
<dbReference type="Pfam" id="PF08448">
    <property type="entry name" value="PAS_4"/>
    <property type="match status" value="2"/>
</dbReference>
<dbReference type="KEGG" id="hpse:HPF_01815"/>
<evidence type="ECO:0000256" key="5">
    <source>
        <dbReference type="ARBA" id="ARBA00022490"/>
    </source>
</evidence>
<dbReference type="InterPro" id="IPR003594">
    <property type="entry name" value="HATPase_dom"/>
</dbReference>
<dbReference type="PROSITE" id="PS50113">
    <property type="entry name" value="PAC"/>
    <property type="match status" value="2"/>
</dbReference>
<keyword evidence="10" id="KW-0067">ATP-binding</keyword>
<keyword evidence="8" id="KW-0547">Nucleotide-binding</keyword>
<dbReference type="Gene3D" id="3.30.565.10">
    <property type="entry name" value="Histidine kinase-like ATPase, C-terminal domain"/>
    <property type="match status" value="2"/>
</dbReference>
<evidence type="ECO:0000313" key="20">
    <source>
        <dbReference type="Proteomes" id="UP000293912"/>
    </source>
</evidence>
<dbReference type="GO" id="GO:0005886">
    <property type="term" value="C:plasma membrane"/>
    <property type="evidence" value="ECO:0007669"/>
    <property type="project" value="UniProtKB-SubCell"/>
</dbReference>
<dbReference type="SMART" id="SM00086">
    <property type="entry name" value="PAC"/>
    <property type="match status" value="2"/>
</dbReference>
<feature type="domain" description="PAC" evidence="18">
    <location>
        <begin position="106"/>
        <end position="160"/>
    </location>
</feature>
<dbReference type="SMART" id="SM00388">
    <property type="entry name" value="HisKA"/>
    <property type="match status" value="2"/>
</dbReference>
<dbReference type="Gene3D" id="3.30.450.20">
    <property type="entry name" value="PAS domain"/>
    <property type="match status" value="2"/>
</dbReference>
<dbReference type="InterPro" id="IPR036097">
    <property type="entry name" value="HisK_dim/P_sf"/>
</dbReference>
<dbReference type="InterPro" id="IPR003661">
    <property type="entry name" value="HisK_dim/P_dom"/>
</dbReference>
<dbReference type="Gene3D" id="3.40.50.2300">
    <property type="match status" value="1"/>
</dbReference>
<dbReference type="AlphaFoldDB" id="A0A4P6WW82"/>
<evidence type="ECO:0000259" key="16">
    <source>
        <dbReference type="PROSITE" id="PS50110"/>
    </source>
</evidence>
<comment type="subcellular location">
    <subcellularLocation>
        <location evidence="2">Cell inner membrane</location>
        <topology evidence="2">Multi-pass membrane protein</topology>
    </subcellularLocation>
    <subcellularLocation>
        <location evidence="3">Cytoplasm</location>
    </subcellularLocation>
</comment>
<dbReference type="PROSITE" id="PS50109">
    <property type="entry name" value="HIS_KIN"/>
    <property type="match status" value="2"/>
</dbReference>
<dbReference type="CDD" id="cd00130">
    <property type="entry name" value="PAS"/>
    <property type="match status" value="2"/>
</dbReference>
<gene>
    <name evidence="19" type="primary">tmoS1</name>
    <name evidence="19" type="ORF">HPF_01815</name>
</gene>
<evidence type="ECO:0000256" key="10">
    <source>
        <dbReference type="ARBA" id="ARBA00022840"/>
    </source>
</evidence>
<evidence type="ECO:0000256" key="3">
    <source>
        <dbReference type="ARBA" id="ARBA00004496"/>
    </source>
</evidence>
<evidence type="ECO:0000259" key="15">
    <source>
        <dbReference type="PROSITE" id="PS50109"/>
    </source>
</evidence>
<dbReference type="EC" id="2.7.13.3" evidence="4"/>
<dbReference type="InterPro" id="IPR013656">
    <property type="entry name" value="PAS_4"/>
</dbReference>
<dbReference type="InterPro" id="IPR036890">
    <property type="entry name" value="HATPase_C_sf"/>
</dbReference>
<dbReference type="InterPro" id="IPR035965">
    <property type="entry name" value="PAS-like_dom_sf"/>
</dbReference>
<dbReference type="InterPro" id="IPR001789">
    <property type="entry name" value="Sig_transdc_resp-reg_receiver"/>
</dbReference>
<dbReference type="Proteomes" id="UP000293912">
    <property type="component" value="Chromosome"/>
</dbReference>
<evidence type="ECO:0000256" key="13">
    <source>
        <dbReference type="SAM" id="Coils"/>
    </source>
</evidence>
<evidence type="ECO:0000313" key="19">
    <source>
        <dbReference type="EMBL" id="QBM26398.1"/>
    </source>
</evidence>
<dbReference type="CDD" id="cd00082">
    <property type="entry name" value="HisKA"/>
    <property type="match status" value="2"/>
</dbReference>
<keyword evidence="7 19" id="KW-0808">Transferase</keyword>
<dbReference type="InterPro" id="IPR011006">
    <property type="entry name" value="CheY-like_superfamily"/>
</dbReference>
<dbReference type="SUPFAM" id="SSF55785">
    <property type="entry name" value="PYP-like sensor domain (PAS domain)"/>
    <property type="match status" value="2"/>
</dbReference>
<feature type="domain" description="PAS" evidence="17">
    <location>
        <begin position="601"/>
        <end position="671"/>
    </location>
</feature>
<evidence type="ECO:0000259" key="17">
    <source>
        <dbReference type="PROSITE" id="PS50112"/>
    </source>
</evidence>
<feature type="domain" description="Histidine kinase" evidence="15">
    <location>
        <begin position="747"/>
        <end position="963"/>
    </location>
</feature>
<dbReference type="InterPro" id="IPR000700">
    <property type="entry name" value="PAS-assoc_C"/>
</dbReference>
<dbReference type="FunFam" id="3.30.565.10:FF:000006">
    <property type="entry name" value="Sensor histidine kinase WalK"/>
    <property type="match status" value="1"/>
</dbReference>
<feature type="domain" description="Histidine kinase" evidence="15">
    <location>
        <begin position="185"/>
        <end position="403"/>
    </location>
</feature>
<dbReference type="Pfam" id="PF02518">
    <property type="entry name" value="HATPase_c"/>
    <property type="match status" value="2"/>
</dbReference>
<dbReference type="GO" id="GO:0005524">
    <property type="term" value="F:ATP binding"/>
    <property type="evidence" value="ECO:0007669"/>
    <property type="project" value="UniProtKB-KW"/>
</dbReference>
<dbReference type="PRINTS" id="PR00344">
    <property type="entry name" value="BCTRLSENSOR"/>
</dbReference>
<dbReference type="GO" id="GO:0005737">
    <property type="term" value="C:cytoplasm"/>
    <property type="evidence" value="ECO:0007669"/>
    <property type="project" value="UniProtKB-SubCell"/>
</dbReference>
<feature type="domain" description="Response regulatory" evidence="16">
    <location>
        <begin position="449"/>
        <end position="564"/>
    </location>
</feature>
<organism evidence="19 20">
    <name type="scientific">Hydrogenophaga pseudoflava</name>
    <name type="common">Pseudomonas carboxydoflava</name>
    <dbReference type="NCBI Taxonomy" id="47421"/>
    <lineage>
        <taxon>Bacteria</taxon>
        <taxon>Pseudomonadati</taxon>
        <taxon>Pseudomonadota</taxon>
        <taxon>Betaproteobacteria</taxon>
        <taxon>Burkholderiales</taxon>
        <taxon>Comamonadaceae</taxon>
        <taxon>Hydrogenophaga</taxon>
    </lineage>
</organism>
<dbReference type="NCBIfam" id="TIGR00229">
    <property type="entry name" value="sensory_box"/>
    <property type="match status" value="2"/>
</dbReference>
<dbReference type="PANTHER" id="PTHR43547">
    <property type="entry name" value="TWO-COMPONENT HISTIDINE KINASE"/>
    <property type="match status" value="1"/>
</dbReference>
<evidence type="ECO:0000256" key="9">
    <source>
        <dbReference type="ARBA" id="ARBA00022777"/>
    </source>
</evidence>
<evidence type="ECO:0000256" key="12">
    <source>
        <dbReference type="PROSITE-ProRule" id="PRU00169"/>
    </source>
</evidence>
<reference evidence="19 20" key="1">
    <citation type="submission" date="2019-03" db="EMBL/GenBank/DDBJ databases">
        <authorList>
            <person name="Sebastian G."/>
            <person name="Baumann P."/>
            <person name="Ruckert C."/>
            <person name="Kalinowski J."/>
            <person name="Nebel B."/>
            <person name="Takors R."/>
            <person name="Blombach B."/>
        </authorList>
    </citation>
    <scope>NUCLEOTIDE SEQUENCE [LARGE SCALE GENOMIC DNA]</scope>
    <source>
        <strain evidence="19 20">DSM 1084</strain>
    </source>
</reference>
<dbReference type="InterPro" id="IPR000014">
    <property type="entry name" value="PAS"/>
</dbReference>
<dbReference type="Pfam" id="PF00072">
    <property type="entry name" value="Response_reg"/>
    <property type="match status" value="1"/>
</dbReference>
<dbReference type="SMART" id="SM00448">
    <property type="entry name" value="REC"/>
    <property type="match status" value="1"/>
</dbReference>
<dbReference type="PROSITE" id="PS50110">
    <property type="entry name" value="RESPONSE_REGULATORY"/>
    <property type="match status" value="1"/>
</dbReference>
<keyword evidence="5" id="KW-0963">Cytoplasm</keyword>
<dbReference type="SMART" id="SM00091">
    <property type="entry name" value="PAS"/>
    <property type="match status" value="2"/>
</dbReference>
<dbReference type="PANTHER" id="PTHR43547:SF2">
    <property type="entry name" value="HYBRID SIGNAL TRANSDUCTION HISTIDINE KINASE C"/>
    <property type="match status" value="1"/>
</dbReference>